<dbReference type="Proteomes" id="UP000694422">
    <property type="component" value="Unplaced"/>
</dbReference>
<name>A0A8C9Q604_SPEDA</name>
<evidence type="ECO:0000313" key="3">
    <source>
        <dbReference type="Proteomes" id="UP000694422"/>
    </source>
</evidence>
<dbReference type="Ensembl" id="ENSSDAT00000020003.1">
    <property type="protein sequence ID" value="ENSSDAP00000017530.1"/>
    <property type="gene ID" value="ENSSDAG00000015953.1"/>
</dbReference>
<feature type="region of interest" description="Disordered" evidence="1">
    <location>
        <begin position="1"/>
        <end position="125"/>
    </location>
</feature>
<sequence>MIPIHQVGHVNSYRPKTEPSHQFLITQNSSLTLPQAQEPPPRPRLPRPHLPGVAQDPQQHQRDQWVSPRGLHLPPPLPALAGCPARARTAALRGGPGPPPMGAHGGTLPERWVQSSPGQARLRAR</sequence>
<evidence type="ECO:0000256" key="1">
    <source>
        <dbReference type="SAM" id="MobiDB-lite"/>
    </source>
</evidence>
<proteinExistence type="predicted"/>
<keyword evidence="3" id="KW-1185">Reference proteome</keyword>
<dbReference type="AlphaFoldDB" id="A0A8C9Q604"/>
<evidence type="ECO:0000313" key="2">
    <source>
        <dbReference type="Ensembl" id="ENSSDAP00000017530.1"/>
    </source>
</evidence>
<feature type="compositionally biased region" description="Low complexity" evidence="1">
    <location>
        <begin position="79"/>
        <end position="93"/>
    </location>
</feature>
<protein>
    <submittedName>
        <fullName evidence="2">Uncharacterized protein</fullName>
    </submittedName>
</protein>
<reference evidence="2" key="2">
    <citation type="submission" date="2025-09" db="UniProtKB">
        <authorList>
            <consortium name="Ensembl"/>
        </authorList>
    </citation>
    <scope>IDENTIFICATION</scope>
</reference>
<reference evidence="2" key="1">
    <citation type="submission" date="2025-08" db="UniProtKB">
        <authorList>
            <consortium name="Ensembl"/>
        </authorList>
    </citation>
    <scope>IDENTIFICATION</scope>
</reference>
<feature type="compositionally biased region" description="Polar residues" evidence="1">
    <location>
        <begin position="23"/>
        <end position="35"/>
    </location>
</feature>
<accession>A0A8C9Q604</accession>
<organism evidence="2 3">
    <name type="scientific">Spermophilus dauricus</name>
    <name type="common">Daurian ground squirrel</name>
    <dbReference type="NCBI Taxonomy" id="99837"/>
    <lineage>
        <taxon>Eukaryota</taxon>
        <taxon>Metazoa</taxon>
        <taxon>Chordata</taxon>
        <taxon>Craniata</taxon>
        <taxon>Vertebrata</taxon>
        <taxon>Euteleostomi</taxon>
        <taxon>Mammalia</taxon>
        <taxon>Eutheria</taxon>
        <taxon>Euarchontoglires</taxon>
        <taxon>Glires</taxon>
        <taxon>Rodentia</taxon>
        <taxon>Sciuromorpha</taxon>
        <taxon>Sciuridae</taxon>
        <taxon>Xerinae</taxon>
        <taxon>Marmotini</taxon>
        <taxon>Spermophilus</taxon>
    </lineage>
</organism>